<reference evidence="1 2" key="1">
    <citation type="submission" date="2018-02" db="EMBL/GenBank/DDBJ databases">
        <title>Genomic Encyclopedia of Archaeal and Bacterial Type Strains, Phase II (KMG-II): from individual species to whole genera.</title>
        <authorList>
            <person name="Goeker M."/>
        </authorList>
    </citation>
    <scope>NUCLEOTIDE SEQUENCE [LARGE SCALE GENOMIC DNA]</scope>
    <source>
        <strain evidence="1 2">DSM 15099</strain>
    </source>
</reference>
<evidence type="ECO:0000313" key="1">
    <source>
        <dbReference type="EMBL" id="PPK48081.1"/>
    </source>
</evidence>
<accession>A0A2S6FWX0</accession>
<comment type="caution">
    <text evidence="1">The sequence shown here is derived from an EMBL/GenBank/DDBJ whole genome shotgun (WGS) entry which is preliminary data.</text>
</comment>
<protein>
    <submittedName>
        <fullName evidence="1">CRISPR-associated protein Csh1</fullName>
    </submittedName>
</protein>
<dbReference type="EMBL" id="PTIS01000010">
    <property type="protein sequence ID" value="PPK48081.1"/>
    <property type="molecule type" value="Genomic_DNA"/>
</dbReference>
<dbReference type="Proteomes" id="UP000239863">
    <property type="component" value="Unassembled WGS sequence"/>
</dbReference>
<dbReference type="RefSeq" id="WP_104410047.1">
    <property type="nucleotide sequence ID" value="NZ_PTIS01000010.1"/>
</dbReference>
<sequence>MLRDSVEIFKKQYEDKGESYIIDSYIMANGTYILVDKSGTIKHIYEMDKSKLDKTDTVYYYFAKRDYLSKLISINKSIDKKKVIHSNNYLSFFIKKENLNRSKLTQEILDNYYRILLNPLIKYTEKENKRMYEKAELKFGKANKDSIAQCKLWIEDNIFDLMDNNDIKKDKNYLKIFFEEDLSEYEKESEKYVIPNVYNNTQYNVEILNKTYGLPNDNMGLNAKKPFLELKTRKNPIPYFINEDEVILQKKFFDFLMNMASDGKNNIYLSYDNGIEAKPNNENIGKDFTGYFLKIKKGKEVEIHDFDTITGMKFNIKGLNIKQVIPINYGKFPAMLPTGNIENLTKLEQAINQVLFYKFLSTNYFTEPSDLKINNSELRRVILKYRTGFFDWFYKGNSNVIKGSFAKLSMTLIKNSICNESFIRSKEQFNLRCGVLNYLEGGENMGDKLAELSSSLKVKINSDTTTNIDNDEEYFFAYGQLLSYFISLNKSGKKMHSLINPMLNAKSDEKLKLEMRKMFKKYSYAIEKRSKRFNNLYSMVCGYTPEGKVDEDILIAGYLYSSLIYEKKEDN</sequence>
<gene>
    <name evidence="1" type="ORF">BD821_11046</name>
</gene>
<dbReference type="OrthoDB" id="1397020at2"/>
<dbReference type="AlphaFoldDB" id="A0A2S6FWX0"/>
<organism evidence="1 2">
    <name type="scientific">Clostridium algidicarnis DSM 15099</name>
    <dbReference type="NCBI Taxonomy" id="1121295"/>
    <lineage>
        <taxon>Bacteria</taxon>
        <taxon>Bacillati</taxon>
        <taxon>Bacillota</taxon>
        <taxon>Clostridia</taxon>
        <taxon>Eubacteriales</taxon>
        <taxon>Clostridiaceae</taxon>
        <taxon>Clostridium</taxon>
    </lineage>
</organism>
<name>A0A2S6FWX0_9CLOT</name>
<evidence type="ECO:0000313" key="2">
    <source>
        <dbReference type="Proteomes" id="UP000239863"/>
    </source>
</evidence>
<proteinExistence type="predicted"/>